<feature type="transmembrane region" description="Helical" evidence="4">
    <location>
        <begin position="140"/>
        <end position="158"/>
    </location>
</feature>
<dbReference type="SUPFAM" id="SSF52540">
    <property type="entry name" value="P-loop containing nucleoside triphosphate hydrolases"/>
    <property type="match status" value="3"/>
</dbReference>
<feature type="domain" description="FtsK" evidence="5">
    <location>
        <begin position="859"/>
        <end position="1047"/>
    </location>
</feature>
<dbReference type="PROSITE" id="PS50901">
    <property type="entry name" value="FTSK"/>
    <property type="match status" value="2"/>
</dbReference>
<name>A0A930VKZ8_9ACTN</name>
<dbReference type="RefSeq" id="WP_194694933.1">
    <property type="nucleotide sequence ID" value="NZ_JADKPO010000003.1"/>
</dbReference>
<dbReference type="Pfam" id="PF01580">
    <property type="entry name" value="FtsK_SpoIIIE"/>
    <property type="match status" value="2"/>
</dbReference>
<sequence length="1335" mass="143159">MSGPFRVELEASRVDSDPRPLVLTAASDTTAGEALDVLGEALGLTNAAGAVQARSLISGRWVERTARLCDIGLLRGERLSLVVGLQPGGATGPLHRWPEGRPGDDSARVAVNRPPRAVEREPELSIAVPRERQHRPPRRFPLGAMMIPLGIGLLLVVVTRRIEIALFSLFTPVMVLWNYVEERRARADEMREYGRTYAEEVAATLARVRETTDAWAGWLHRHYPAPDQVSEIARTLSHRLWERQPGDPDFLRLRLGVASRRAPVTLRQDESARIVTRDDEPDFEAAARAERLPSVVDVVEGPLAILGAAQPVERSVAWLVAQVVTLHSPAHVMVAGAFSDSDTCDWFRWLPHVAHGWLPTSPVADNARAADALLRAAARVGAQRRAMREQRGGLIGEPFLVLFVDARLGLDPAALAAAAACHDVGIAVVWFGTDLRAVPTASAHLVALDADGGGAELVAHRGGARDRFVPDDFRRTAALDMSAALAPVRDASDVRRMRSVPDHVRLEELVSDLVSPAAMRQRWQNAPLHQLTARLGMGADGVVDLDLGPSGSHVLVGGTTGSGKSELLQTMVTSLAAEYPPSRVGFLLVDYKGGAAFKDAMDLPHCVGVVTDLDEHLTRRVILALDAEIKRREELLAHHGARDLTELRRVSPEHAPADLVIVVDEFAALAKEIPEFVEGVVDIAARGRSLGLRLVLATQRPAGVVNDRIRANVGVRIALRVNDEADSTDVIDDRRAAHIARSRPGRAYIKVHRDLAEFQSAFVGAMVRSSTGSALEARDLWATEASPLTPSGSGPTVLEAVVDSARKVMQLGRWEPPHVPWLPAMPRLVTTGSLIERTGRLREGAVPLALADLPAQQAQRVVAFDLEQHRSMLVFGTSRSGKTTVLRTIAAGLIATLDPDRIEIHALDFAGHGLHVLADAPQVAVVTGGDEPGRVVRVLRRLGAELEQRKRALAAAGVTGFAALADGTHRLPRILVLLDSYAGASAALERLEGGRVLERLERLVVDGPTVGIHFVITADRRAAVPTALTSVVTTRLVLRMAERDDYSLLGVDTAVSRDARMEPGRGFIHGDTEVQVAVRASSDPAEEQHALLALIAETTARWPHRVPPVLSMPGQVWLADLPAAERALHVPVGIGEATVAPVALDLTDSHALIAGPPRSGRSTTLATVAAGVAAADPAAFLVLVAGRLSPALTSVAWSTAQVDPGRQPDLDAALAEIDQELREGRTVVVLVDDAEGLSDAASAALEGLARRARDASVRIVAATDTRWALRAYGGLVPELRRAKQGVLLAPEIEMDGDLLGVRLRPSVEPVTGAGRGYLVRHGTSELVQVAQPEGN</sequence>
<dbReference type="Gene3D" id="3.40.50.300">
    <property type="entry name" value="P-loop containing nucleotide triphosphate hydrolases"/>
    <property type="match status" value="3"/>
</dbReference>
<feature type="binding site" evidence="3">
    <location>
        <begin position="876"/>
        <end position="883"/>
    </location>
    <ligand>
        <name>ATP</name>
        <dbReference type="ChEBI" id="CHEBI:30616"/>
    </ligand>
</feature>
<evidence type="ECO:0000256" key="3">
    <source>
        <dbReference type="PROSITE-ProRule" id="PRU00289"/>
    </source>
</evidence>
<dbReference type="GO" id="GO:0005524">
    <property type="term" value="F:ATP binding"/>
    <property type="evidence" value="ECO:0007669"/>
    <property type="project" value="UniProtKB-UniRule"/>
</dbReference>
<keyword evidence="4" id="KW-1133">Transmembrane helix</keyword>
<dbReference type="SMART" id="SM00382">
    <property type="entry name" value="AAA"/>
    <property type="match status" value="3"/>
</dbReference>
<keyword evidence="4" id="KW-0472">Membrane</keyword>
<organism evidence="6 7">
    <name type="scientific">Nocardioides agariphilus</name>
    <dbReference type="NCBI Taxonomy" id="433664"/>
    <lineage>
        <taxon>Bacteria</taxon>
        <taxon>Bacillati</taxon>
        <taxon>Actinomycetota</taxon>
        <taxon>Actinomycetes</taxon>
        <taxon>Propionibacteriales</taxon>
        <taxon>Nocardioidaceae</taxon>
        <taxon>Nocardioides</taxon>
    </lineage>
</organism>
<gene>
    <name evidence="6" type="ORF">ISU10_03230</name>
</gene>
<reference evidence="6" key="1">
    <citation type="submission" date="2020-11" db="EMBL/GenBank/DDBJ databases">
        <title>Nocardioides cynanchi sp. nov., isolated from soil of rhizosphere of Cynanchum wilfordii.</title>
        <authorList>
            <person name="Lee J.-S."/>
            <person name="Suh M.K."/>
            <person name="Kim J.-S."/>
        </authorList>
    </citation>
    <scope>NUCLEOTIDE SEQUENCE</scope>
    <source>
        <strain evidence="6">KCTC 19276</strain>
    </source>
</reference>
<dbReference type="InterPro" id="IPR003593">
    <property type="entry name" value="AAA+_ATPase"/>
</dbReference>
<keyword evidence="2 3" id="KW-0067">ATP-binding</keyword>
<comment type="caution">
    <text evidence="6">The sequence shown here is derived from an EMBL/GenBank/DDBJ whole genome shotgun (WGS) entry which is preliminary data.</text>
</comment>
<dbReference type="InterPro" id="IPR002543">
    <property type="entry name" value="FtsK_dom"/>
</dbReference>
<dbReference type="EMBL" id="JADKPO010000003">
    <property type="protein sequence ID" value="MBF4766778.1"/>
    <property type="molecule type" value="Genomic_DNA"/>
</dbReference>
<accession>A0A930VKZ8</accession>
<dbReference type="Proteomes" id="UP000660668">
    <property type="component" value="Unassembled WGS sequence"/>
</dbReference>
<protein>
    <recommendedName>
        <fullName evidence="5">FtsK domain-containing protein</fullName>
    </recommendedName>
</protein>
<evidence type="ECO:0000256" key="4">
    <source>
        <dbReference type="SAM" id="Phobius"/>
    </source>
</evidence>
<keyword evidence="7" id="KW-1185">Reference proteome</keyword>
<evidence type="ECO:0000256" key="2">
    <source>
        <dbReference type="ARBA" id="ARBA00022840"/>
    </source>
</evidence>
<feature type="binding site" evidence="3">
    <location>
        <begin position="558"/>
        <end position="565"/>
    </location>
    <ligand>
        <name>ATP</name>
        <dbReference type="ChEBI" id="CHEBI:30616"/>
    </ligand>
</feature>
<dbReference type="PANTHER" id="PTHR22683">
    <property type="entry name" value="SPORULATION PROTEIN RELATED"/>
    <property type="match status" value="1"/>
</dbReference>
<dbReference type="GO" id="GO:0003677">
    <property type="term" value="F:DNA binding"/>
    <property type="evidence" value="ECO:0007669"/>
    <property type="project" value="InterPro"/>
</dbReference>
<dbReference type="PANTHER" id="PTHR22683:SF1">
    <property type="entry name" value="TYPE VII SECRETION SYSTEM PROTEIN ESSC"/>
    <property type="match status" value="1"/>
</dbReference>
<evidence type="ECO:0000259" key="5">
    <source>
        <dbReference type="PROSITE" id="PS50901"/>
    </source>
</evidence>
<evidence type="ECO:0000256" key="1">
    <source>
        <dbReference type="ARBA" id="ARBA00022741"/>
    </source>
</evidence>
<proteinExistence type="predicted"/>
<evidence type="ECO:0000313" key="6">
    <source>
        <dbReference type="EMBL" id="MBF4766778.1"/>
    </source>
</evidence>
<dbReference type="InterPro" id="IPR027417">
    <property type="entry name" value="P-loop_NTPase"/>
</dbReference>
<evidence type="ECO:0000313" key="7">
    <source>
        <dbReference type="Proteomes" id="UP000660668"/>
    </source>
</evidence>
<keyword evidence="1 3" id="KW-0547">Nucleotide-binding</keyword>
<dbReference type="InterPro" id="IPR050206">
    <property type="entry name" value="FtsK/SpoIIIE/SftA"/>
</dbReference>
<keyword evidence="4" id="KW-0812">Transmembrane</keyword>
<feature type="domain" description="FtsK" evidence="5">
    <location>
        <begin position="540"/>
        <end position="728"/>
    </location>
</feature>
<dbReference type="CDD" id="cd01127">
    <property type="entry name" value="TrwB_TraG_TraD_VirD4"/>
    <property type="match status" value="1"/>
</dbReference>